<keyword evidence="4 6" id="KW-1133">Transmembrane helix</keyword>
<proteinExistence type="predicted"/>
<gene>
    <name evidence="7" type="ORF">LF1_15430</name>
</gene>
<dbReference type="AlphaFoldDB" id="A0A5B1CCX5"/>
<keyword evidence="2" id="KW-1003">Cell membrane</keyword>
<comment type="caution">
    <text evidence="7">The sequence shown here is derived from an EMBL/GenBank/DDBJ whole genome shotgun (WGS) entry which is preliminary data.</text>
</comment>
<evidence type="ECO:0000256" key="4">
    <source>
        <dbReference type="ARBA" id="ARBA00022989"/>
    </source>
</evidence>
<dbReference type="PANTHER" id="PTHR30250:SF11">
    <property type="entry name" value="O-ANTIGEN TRANSPORTER-RELATED"/>
    <property type="match status" value="1"/>
</dbReference>
<feature type="transmembrane region" description="Helical" evidence="6">
    <location>
        <begin position="12"/>
        <end position="32"/>
    </location>
</feature>
<feature type="transmembrane region" description="Helical" evidence="6">
    <location>
        <begin position="291"/>
        <end position="311"/>
    </location>
</feature>
<evidence type="ECO:0000256" key="6">
    <source>
        <dbReference type="SAM" id="Phobius"/>
    </source>
</evidence>
<reference evidence="7 8" key="1">
    <citation type="submission" date="2019-08" db="EMBL/GenBank/DDBJ databases">
        <title>Deep-cultivation of Planctomycetes and their phenomic and genomic characterization uncovers novel biology.</title>
        <authorList>
            <person name="Wiegand S."/>
            <person name="Jogler M."/>
            <person name="Boedeker C."/>
            <person name="Pinto D."/>
            <person name="Vollmers J."/>
            <person name="Rivas-Marin E."/>
            <person name="Kohn T."/>
            <person name="Peeters S.H."/>
            <person name="Heuer A."/>
            <person name="Rast P."/>
            <person name="Oberbeckmann S."/>
            <person name="Bunk B."/>
            <person name="Jeske O."/>
            <person name="Meyerdierks A."/>
            <person name="Storesund J.E."/>
            <person name="Kallscheuer N."/>
            <person name="Luecker S."/>
            <person name="Lage O.M."/>
            <person name="Pohl T."/>
            <person name="Merkel B.J."/>
            <person name="Hornburger P."/>
            <person name="Mueller R.-W."/>
            <person name="Bruemmer F."/>
            <person name="Labrenz M."/>
            <person name="Spormann A.M."/>
            <person name="Op Den Camp H."/>
            <person name="Overmann J."/>
            <person name="Amann R."/>
            <person name="Jetten M.S.M."/>
            <person name="Mascher T."/>
            <person name="Medema M.H."/>
            <person name="Devos D.P."/>
            <person name="Kaster A.-K."/>
            <person name="Ovreas L."/>
            <person name="Rohde M."/>
            <person name="Galperin M.Y."/>
            <person name="Jogler C."/>
        </authorList>
    </citation>
    <scope>NUCLEOTIDE SEQUENCE [LARGE SCALE GENOMIC DNA]</scope>
    <source>
        <strain evidence="7 8">LF1</strain>
    </source>
</reference>
<name>A0A5B1CCX5_9BACT</name>
<dbReference type="Pfam" id="PF01943">
    <property type="entry name" value="Polysacc_synt"/>
    <property type="match status" value="1"/>
</dbReference>
<keyword evidence="8" id="KW-1185">Reference proteome</keyword>
<evidence type="ECO:0000313" key="7">
    <source>
        <dbReference type="EMBL" id="KAA1259018.1"/>
    </source>
</evidence>
<evidence type="ECO:0000256" key="1">
    <source>
        <dbReference type="ARBA" id="ARBA00004651"/>
    </source>
</evidence>
<protein>
    <submittedName>
        <fullName evidence="7">Polysaccharide biosynthesis protein</fullName>
    </submittedName>
</protein>
<feature type="transmembrane region" description="Helical" evidence="6">
    <location>
        <begin position="121"/>
        <end position="146"/>
    </location>
</feature>
<feature type="transmembrane region" description="Helical" evidence="6">
    <location>
        <begin position="379"/>
        <end position="401"/>
    </location>
</feature>
<evidence type="ECO:0000256" key="3">
    <source>
        <dbReference type="ARBA" id="ARBA00022692"/>
    </source>
</evidence>
<comment type="subcellular location">
    <subcellularLocation>
        <location evidence="1">Cell membrane</location>
        <topology evidence="1">Multi-pass membrane protein</topology>
    </subcellularLocation>
</comment>
<evidence type="ECO:0000313" key="8">
    <source>
        <dbReference type="Proteomes" id="UP000322699"/>
    </source>
</evidence>
<dbReference type="GO" id="GO:0005886">
    <property type="term" value="C:plasma membrane"/>
    <property type="evidence" value="ECO:0007669"/>
    <property type="project" value="UniProtKB-SubCell"/>
</dbReference>
<accession>A0A5B1CCX5</accession>
<evidence type="ECO:0000256" key="2">
    <source>
        <dbReference type="ARBA" id="ARBA00022475"/>
    </source>
</evidence>
<keyword evidence="3 6" id="KW-0812">Transmembrane</keyword>
<dbReference type="EMBL" id="VRLW01000001">
    <property type="protein sequence ID" value="KAA1259018.1"/>
    <property type="molecule type" value="Genomic_DNA"/>
</dbReference>
<feature type="transmembrane region" description="Helical" evidence="6">
    <location>
        <begin position="253"/>
        <end position="271"/>
    </location>
</feature>
<feature type="transmembrane region" description="Helical" evidence="6">
    <location>
        <begin position="152"/>
        <end position="173"/>
    </location>
</feature>
<feature type="transmembrane region" description="Helical" evidence="6">
    <location>
        <begin position="58"/>
        <end position="78"/>
    </location>
</feature>
<keyword evidence="5 6" id="KW-0472">Membrane</keyword>
<sequence>MLARQLPLADYGNLAVCLTAVLALAIFSRFGFETSLLRFGGAAWHDDNLNAFRRVVNIALKVVTSISVVVAIVIGLLLWVSPFDWAAGELLRTVLIAVPFLAISSIVASGFKAAHRPEAGALFEVGGVSLLACCLVLVLPSLGYAVTAQSAAIIYVGSSIAFCAIGLLSLTLLKRYAKPTNDLTQADSPDGDFKDSNVKYKEVSLKEYLTTSSDFLIVAGTQFLGNWSGVFFVEYFQDETAAALFSAARRTSLLPLLLLSVVVAICSPKLAGLFQASEPERFQALVHRSSLIVCAVNVPILLVMAIGAPWWMNLFGSDYQSHWILLTVMSCGQLVGAVTGIATGVMGMTGQQQLLRRISIVSAVAAVILSAVLSATMGVLGAAIAGAFYAAGQSLAVTFAVRKQLGYFPTPRLR</sequence>
<organism evidence="7 8">
    <name type="scientific">Rubripirellula obstinata</name>
    <dbReference type="NCBI Taxonomy" id="406547"/>
    <lineage>
        <taxon>Bacteria</taxon>
        <taxon>Pseudomonadati</taxon>
        <taxon>Planctomycetota</taxon>
        <taxon>Planctomycetia</taxon>
        <taxon>Pirellulales</taxon>
        <taxon>Pirellulaceae</taxon>
        <taxon>Rubripirellula</taxon>
    </lineage>
</organism>
<dbReference type="PANTHER" id="PTHR30250">
    <property type="entry name" value="PST FAMILY PREDICTED COLANIC ACID TRANSPORTER"/>
    <property type="match status" value="1"/>
</dbReference>
<evidence type="ECO:0000256" key="5">
    <source>
        <dbReference type="ARBA" id="ARBA00023136"/>
    </source>
</evidence>
<dbReference type="Proteomes" id="UP000322699">
    <property type="component" value="Unassembled WGS sequence"/>
</dbReference>
<feature type="transmembrane region" description="Helical" evidence="6">
    <location>
        <begin position="90"/>
        <end position="109"/>
    </location>
</feature>
<dbReference type="InterPro" id="IPR002797">
    <property type="entry name" value="Polysacc_synth"/>
</dbReference>
<feature type="transmembrane region" description="Helical" evidence="6">
    <location>
        <begin position="323"/>
        <end position="342"/>
    </location>
</feature>
<feature type="transmembrane region" description="Helical" evidence="6">
    <location>
        <begin position="215"/>
        <end position="233"/>
    </location>
</feature>
<feature type="transmembrane region" description="Helical" evidence="6">
    <location>
        <begin position="354"/>
        <end position="373"/>
    </location>
</feature>
<dbReference type="InterPro" id="IPR050833">
    <property type="entry name" value="Poly_Biosynth_Transport"/>
</dbReference>